<sequence>MDMTINVFAGAVVFAILVIIWIGMMSVASLVEYLMSRRWAAIFRGLGRIVRYGFARLGGADQQEAHRLVLQK</sequence>
<dbReference type="Proteomes" id="UP000244870">
    <property type="component" value="Chromosome"/>
</dbReference>
<dbReference type="EMBL" id="CP020928">
    <property type="protein sequence ID" value="AWF95084.1"/>
    <property type="molecule type" value="Genomic_DNA"/>
</dbReference>
<proteinExistence type="predicted"/>
<accession>A0A2S1KQ35</accession>
<reference evidence="2 3" key="1">
    <citation type="submission" date="2017-04" db="EMBL/GenBank/DDBJ databases">
        <title>Weissella cibaria strain m2 complete genome.</title>
        <authorList>
            <person name="Pan Q."/>
            <person name="Tan M."/>
            <person name="Yao F."/>
            <person name="Su S."/>
        </authorList>
    </citation>
    <scope>NUCLEOTIDE SEQUENCE [LARGE SCALE GENOMIC DNA]</scope>
    <source>
        <strain evidence="2 3">M2</strain>
    </source>
</reference>
<keyword evidence="1" id="KW-1133">Transmembrane helix</keyword>
<gene>
    <name evidence="2" type="ORF">B6254_0674</name>
</gene>
<name>A0A2S1KQ35_9LACO</name>
<evidence type="ECO:0000256" key="1">
    <source>
        <dbReference type="SAM" id="Phobius"/>
    </source>
</evidence>
<feature type="transmembrane region" description="Helical" evidence="1">
    <location>
        <begin position="12"/>
        <end position="34"/>
    </location>
</feature>
<evidence type="ECO:0000313" key="2">
    <source>
        <dbReference type="EMBL" id="AWF95084.1"/>
    </source>
</evidence>
<protein>
    <submittedName>
        <fullName evidence="2">Uncharacterized protein</fullName>
    </submittedName>
</protein>
<evidence type="ECO:0000313" key="3">
    <source>
        <dbReference type="Proteomes" id="UP000244870"/>
    </source>
</evidence>
<organism evidence="2 3">
    <name type="scientific">Weissella cibaria</name>
    <dbReference type="NCBI Taxonomy" id="137591"/>
    <lineage>
        <taxon>Bacteria</taxon>
        <taxon>Bacillati</taxon>
        <taxon>Bacillota</taxon>
        <taxon>Bacilli</taxon>
        <taxon>Lactobacillales</taxon>
        <taxon>Lactobacillaceae</taxon>
        <taxon>Weissella</taxon>
    </lineage>
</organism>
<dbReference type="AlphaFoldDB" id="A0A2S1KQ35"/>
<keyword evidence="1" id="KW-0812">Transmembrane</keyword>
<keyword evidence="1" id="KW-0472">Membrane</keyword>